<dbReference type="Proteomes" id="UP000748531">
    <property type="component" value="Unassembled WGS sequence"/>
</dbReference>
<dbReference type="AlphaFoldDB" id="A0A8J4ST92"/>
<reference evidence="1" key="1">
    <citation type="submission" date="2019-05" db="EMBL/GenBank/DDBJ databases">
        <title>Annotation for the trematode Paragonimus heterotremus.</title>
        <authorList>
            <person name="Choi Y.-J."/>
        </authorList>
    </citation>
    <scope>NUCLEOTIDE SEQUENCE</scope>
    <source>
        <strain evidence="1">LC</strain>
    </source>
</reference>
<dbReference type="EMBL" id="LUCH01010507">
    <property type="protein sequence ID" value="KAF5395765.1"/>
    <property type="molecule type" value="Genomic_DNA"/>
</dbReference>
<name>A0A8J4ST92_9TREM</name>
<evidence type="ECO:0000313" key="2">
    <source>
        <dbReference type="Proteomes" id="UP000748531"/>
    </source>
</evidence>
<keyword evidence="2" id="KW-1185">Reference proteome</keyword>
<dbReference type="OrthoDB" id="8196284at2759"/>
<comment type="caution">
    <text evidence="1">The sequence shown here is derived from an EMBL/GenBank/DDBJ whole genome shotgun (WGS) entry which is preliminary data.</text>
</comment>
<evidence type="ECO:0000313" key="1">
    <source>
        <dbReference type="EMBL" id="KAF5395765.1"/>
    </source>
</evidence>
<organism evidence="1 2">
    <name type="scientific">Paragonimus heterotremus</name>
    <dbReference type="NCBI Taxonomy" id="100268"/>
    <lineage>
        <taxon>Eukaryota</taxon>
        <taxon>Metazoa</taxon>
        <taxon>Spiralia</taxon>
        <taxon>Lophotrochozoa</taxon>
        <taxon>Platyhelminthes</taxon>
        <taxon>Trematoda</taxon>
        <taxon>Digenea</taxon>
        <taxon>Plagiorchiida</taxon>
        <taxon>Troglotremata</taxon>
        <taxon>Troglotrematidae</taxon>
        <taxon>Paragonimus</taxon>
    </lineage>
</organism>
<gene>
    <name evidence="1" type="ORF">PHET_11492</name>
</gene>
<sequence>MFCRVLRIPRAGASVRYFCTRLASPNANKQSGIIRIPWKYMKNTGSCRSLATAESVVSEYTGDIHERTKGPAVKKQFRAETQKLLDIVAKSLYSEKELELAIASSGY</sequence>
<proteinExistence type="predicted"/>
<protein>
    <submittedName>
        <fullName evidence="1">Uncharacterized protein</fullName>
    </submittedName>
</protein>
<accession>A0A8J4ST92</accession>